<name>A2ET59_TRIV3</name>
<evidence type="ECO:0000256" key="4">
    <source>
        <dbReference type="ARBA" id="ARBA00022801"/>
    </source>
</evidence>
<dbReference type="EMBL" id="DS113483">
    <property type="protein sequence ID" value="EAY04175.1"/>
    <property type="molecule type" value="Genomic_DNA"/>
</dbReference>
<dbReference type="Gene3D" id="3.40.50.1820">
    <property type="entry name" value="alpha/beta hydrolase"/>
    <property type="match status" value="1"/>
</dbReference>
<evidence type="ECO:0000313" key="6">
    <source>
        <dbReference type="EMBL" id="EAY04175.1"/>
    </source>
</evidence>
<evidence type="ECO:0000313" key="7">
    <source>
        <dbReference type="Proteomes" id="UP000001542"/>
    </source>
</evidence>
<dbReference type="eggNOG" id="KOG2182">
    <property type="taxonomic scope" value="Eukaryota"/>
</dbReference>
<dbReference type="PANTHER" id="PTHR11010">
    <property type="entry name" value="PROTEASE S28 PRO-X CARBOXYPEPTIDASE-RELATED"/>
    <property type="match status" value="1"/>
</dbReference>
<keyword evidence="7" id="KW-1185">Reference proteome</keyword>
<dbReference type="InParanoid" id="A2ET59"/>
<dbReference type="VEuPathDB" id="TrichDB:TVAG_009830"/>
<dbReference type="GO" id="GO:0008239">
    <property type="term" value="F:dipeptidyl-peptidase activity"/>
    <property type="evidence" value="ECO:0000318"/>
    <property type="project" value="GO_Central"/>
</dbReference>
<gene>
    <name evidence="6" type="ORF">TVAG_009830</name>
</gene>
<comment type="similarity">
    <text evidence="1">Belongs to the peptidase S28 family.</text>
</comment>
<organism evidence="6 7">
    <name type="scientific">Trichomonas vaginalis (strain ATCC PRA-98 / G3)</name>
    <dbReference type="NCBI Taxonomy" id="412133"/>
    <lineage>
        <taxon>Eukaryota</taxon>
        <taxon>Metamonada</taxon>
        <taxon>Parabasalia</taxon>
        <taxon>Trichomonadida</taxon>
        <taxon>Trichomonadidae</taxon>
        <taxon>Trichomonas</taxon>
    </lineage>
</organism>
<evidence type="ECO:0000256" key="2">
    <source>
        <dbReference type="ARBA" id="ARBA00022670"/>
    </source>
</evidence>
<dbReference type="InterPro" id="IPR029058">
    <property type="entry name" value="AB_hydrolase_fold"/>
</dbReference>
<dbReference type="SUPFAM" id="SSF53474">
    <property type="entry name" value="alpha/beta-Hydrolases"/>
    <property type="match status" value="1"/>
</dbReference>
<evidence type="ECO:0000256" key="1">
    <source>
        <dbReference type="ARBA" id="ARBA00011079"/>
    </source>
</evidence>
<reference evidence="6" key="1">
    <citation type="submission" date="2006-10" db="EMBL/GenBank/DDBJ databases">
        <authorList>
            <person name="Amadeo P."/>
            <person name="Zhao Q."/>
            <person name="Wortman J."/>
            <person name="Fraser-Liggett C."/>
            <person name="Carlton J."/>
        </authorList>
    </citation>
    <scope>NUCLEOTIDE SEQUENCE</scope>
    <source>
        <strain evidence="6">G3</strain>
    </source>
</reference>
<dbReference type="SMR" id="A2ET59"/>
<dbReference type="GO" id="GO:0006508">
    <property type="term" value="P:proteolysis"/>
    <property type="evidence" value="ECO:0007669"/>
    <property type="project" value="UniProtKB-KW"/>
</dbReference>
<accession>A2ET59</accession>
<reference evidence="6" key="2">
    <citation type="journal article" date="2007" name="Science">
        <title>Draft genome sequence of the sexually transmitted pathogen Trichomonas vaginalis.</title>
        <authorList>
            <person name="Carlton J.M."/>
            <person name="Hirt R.P."/>
            <person name="Silva J.C."/>
            <person name="Delcher A.L."/>
            <person name="Schatz M."/>
            <person name="Zhao Q."/>
            <person name="Wortman J.R."/>
            <person name="Bidwell S.L."/>
            <person name="Alsmark U.C.M."/>
            <person name="Besteiro S."/>
            <person name="Sicheritz-Ponten T."/>
            <person name="Noel C.J."/>
            <person name="Dacks J.B."/>
            <person name="Foster P.G."/>
            <person name="Simillion C."/>
            <person name="Van de Peer Y."/>
            <person name="Miranda-Saavedra D."/>
            <person name="Barton G.J."/>
            <person name="Westrop G.D."/>
            <person name="Mueller S."/>
            <person name="Dessi D."/>
            <person name="Fiori P.L."/>
            <person name="Ren Q."/>
            <person name="Paulsen I."/>
            <person name="Zhang H."/>
            <person name="Bastida-Corcuera F.D."/>
            <person name="Simoes-Barbosa A."/>
            <person name="Brown M.T."/>
            <person name="Hayes R.D."/>
            <person name="Mukherjee M."/>
            <person name="Okumura C.Y."/>
            <person name="Schneider R."/>
            <person name="Smith A.J."/>
            <person name="Vanacova S."/>
            <person name="Villalvazo M."/>
            <person name="Haas B.J."/>
            <person name="Pertea M."/>
            <person name="Feldblyum T.V."/>
            <person name="Utterback T.R."/>
            <person name="Shu C.L."/>
            <person name="Osoegawa K."/>
            <person name="de Jong P.J."/>
            <person name="Hrdy I."/>
            <person name="Horvathova L."/>
            <person name="Zubacova Z."/>
            <person name="Dolezal P."/>
            <person name="Malik S.B."/>
            <person name="Logsdon J.M. Jr."/>
            <person name="Henze K."/>
            <person name="Gupta A."/>
            <person name="Wang C.C."/>
            <person name="Dunne R.L."/>
            <person name="Upcroft J.A."/>
            <person name="Upcroft P."/>
            <person name="White O."/>
            <person name="Salzberg S.L."/>
            <person name="Tang P."/>
            <person name="Chiu C.-H."/>
            <person name="Lee Y.-S."/>
            <person name="Embley T.M."/>
            <person name="Coombs G.H."/>
            <person name="Mottram J.C."/>
            <person name="Tachezy J."/>
            <person name="Fraser-Liggett C.M."/>
            <person name="Johnson P.J."/>
        </authorList>
    </citation>
    <scope>NUCLEOTIDE SEQUENCE [LARGE SCALE GENOMIC DNA]</scope>
    <source>
        <strain evidence="6">G3</strain>
    </source>
</reference>
<dbReference type="RefSeq" id="XP_001316398.1">
    <property type="nucleotide sequence ID" value="XM_001316363.1"/>
</dbReference>
<dbReference type="Gene3D" id="1.20.120.980">
    <property type="entry name" value="Serine carboxypeptidase S28, SKS domain"/>
    <property type="match status" value="1"/>
</dbReference>
<dbReference type="OrthoDB" id="1735038at2759"/>
<evidence type="ECO:0000256" key="3">
    <source>
        <dbReference type="ARBA" id="ARBA00022729"/>
    </source>
</evidence>
<keyword evidence="3" id="KW-0732">Signal</keyword>
<dbReference type="GO" id="GO:0070008">
    <property type="term" value="F:serine-type exopeptidase activity"/>
    <property type="evidence" value="ECO:0007669"/>
    <property type="project" value="InterPro"/>
</dbReference>
<keyword evidence="4" id="KW-0378">Hydrolase</keyword>
<dbReference type="VEuPathDB" id="TrichDB:TVAGG3_0467560"/>
<keyword evidence="5" id="KW-0325">Glycoprotein</keyword>
<dbReference type="PANTHER" id="PTHR11010:SF11">
    <property type="entry name" value="THYMUS-SPECIFIC SERINE PROTEASE"/>
    <property type="match status" value="1"/>
</dbReference>
<keyword evidence="2" id="KW-0645">Protease</keyword>
<evidence type="ECO:0000256" key="5">
    <source>
        <dbReference type="ARBA" id="ARBA00023180"/>
    </source>
</evidence>
<dbReference type="KEGG" id="tva:4762025"/>
<dbReference type="InterPro" id="IPR042269">
    <property type="entry name" value="Ser_carbopepase_S28_SKS"/>
</dbReference>
<proteinExistence type="inferred from homology"/>
<dbReference type="InterPro" id="IPR008758">
    <property type="entry name" value="Peptidase_S28"/>
</dbReference>
<dbReference type="OMA" id="CERFDVY"/>
<sequence>MLPLILAIRRPITRQQLRGTETNATFDQLIDHNHSETGTFKQKFVINNQYGGPDSPIILEISGESDGYYVGGVGDFEETLAKEFNCTVVTLQHRFYGESYPFEESTTENLQYLSVEQAVEDISYFVDYYKKTYKADKNKWLLYGGSYPGLLSAYTKSKFDSKFAGAISSSGVVLAQKEFTDFDKQIEISLGHQCAAACRTARRHIDTLLETEEGTQYVLNLFNANGVEPDIFRFVVGELFSIAPQYGHREALCGPMEGSLITGKDPMLVLAEFNNNFFIPNFIGKSTIANEYSTASLKDTKNKAARSWLWQTCSQLGWWQVGAGKTSLRSPLLTTETFAKQCNDVFGLTDEPDTDAFNAKWGGLDQTATNIVYLTGSQDPWTPVCITDEKVPNENAAAHTMTGPNVGHCTDYHLPSNNDPADVKRTRQMVISLVKKWLGL</sequence>
<dbReference type="FunFam" id="1.20.120.980:FF:000005">
    <property type="entry name" value="Clan SC, family S28, unassigned serine peptidase"/>
    <property type="match status" value="1"/>
</dbReference>
<dbReference type="AlphaFoldDB" id="A2ET59"/>
<protein>
    <submittedName>
        <fullName evidence="6">Clan SC, family S28, unassigned serine peptidase</fullName>
    </submittedName>
</protein>
<dbReference type="Pfam" id="PF05577">
    <property type="entry name" value="Peptidase_S28"/>
    <property type="match status" value="2"/>
</dbReference>
<dbReference type="ESTHER" id="triva-a2et59">
    <property type="family name" value="Prolylcarboxypeptidase"/>
</dbReference>
<dbReference type="Proteomes" id="UP000001542">
    <property type="component" value="Unassembled WGS sequence"/>
</dbReference>